<dbReference type="Gene3D" id="3.50.14.10">
    <property type="entry name" value="Replication terminator Tus, domain 1 superfamily/Replication terminator Tus"/>
    <property type="match status" value="1"/>
</dbReference>
<evidence type="ECO:0000256" key="2">
    <source>
        <dbReference type="ARBA" id="ARBA00022705"/>
    </source>
</evidence>
<evidence type="ECO:0000313" key="5">
    <source>
        <dbReference type="Proteomes" id="UP000244441"/>
    </source>
</evidence>
<dbReference type="OrthoDB" id="6385365at2"/>
<dbReference type="InterPro" id="IPR036384">
    <property type="entry name" value="Tus_sf"/>
</dbReference>
<keyword evidence="5" id="KW-1185">Reference proteome</keyword>
<dbReference type="Pfam" id="PF05472">
    <property type="entry name" value="Ter"/>
    <property type="match status" value="1"/>
</dbReference>
<keyword evidence="2" id="KW-0235">DNA replication</keyword>
<evidence type="ECO:0000256" key="1">
    <source>
        <dbReference type="ARBA" id="ARBA00022490"/>
    </source>
</evidence>
<dbReference type="GO" id="GO:0003677">
    <property type="term" value="F:DNA binding"/>
    <property type="evidence" value="ECO:0007669"/>
    <property type="project" value="UniProtKB-KW"/>
</dbReference>
<protein>
    <submittedName>
        <fullName evidence="4">Uncharacterized protein</fullName>
    </submittedName>
</protein>
<gene>
    <name evidence="4" type="ORF">C2869_22000</name>
</gene>
<dbReference type="AlphaFoldDB" id="A0A2S0VYA9"/>
<keyword evidence="1" id="KW-0963">Cytoplasm</keyword>
<dbReference type="KEGG" id="cate:C2869_22000"/>
<reference evidence="4 5" key="1">
    <citation type="submission" date="2018-01" db="EMBL/GenBank/DDBJ databases">
        <title>Genome sequence of a Cantenovulum-like bacteria.</title>
        <authorList>
            <person name="Tan W.R."/>
            <person name="Lau N.-S."/>
            <person name="Go F."/>
            <person name="Amirul A.-A.A."/>
        </authorList>
    </citation>
    <scope>NUCLEOTIDE SEQUENCE [LARGE SCALE GENOMIC DNA]</scope>
    <source>
        <strain evidence="4 5">CCB-QB4</strain>
        <plasmid evidence="5">Plasmid unnamed1</plasmid>
    </source>
</reference>
<keyword evidence="4" id="KW-0614">Plasmid</keyword>
<dbReference type="RefSeq" id="WP_108605215.1">
    <property type="nucleotide sequence ID" value="NZ_CP026605.1"/>
</dbReference>
<evidence type="ECO:0000313" key="4">
    <source>
        <dbReference type="EMBL" id="AWB69178.1"/>
    </source>
</evidence>
<name>A0A2S0VYA9_9ALTE</name>
<dbReference type="SUPFAM" id="SSF56596">
    <property type="entry name" value="Replication terminator protein (Tus)"/>
    <property type="match status" value="1"/>
</dbReference>
<dbReference type="EMBL" id="CP026605">
    <property type="protein sequence ID" value="AWB69178.1"/>
    <property type="molecule type" value="Genomic_DNA"/>
</dbReference>
<dbReference type="GO" id="GO:0005737">
    <property type="term" value="C:cytoplasm"/>
    <property type="evidence" value="ECO:0007669"/>
    <property type="project" value="InterPro"/>
</dbReference>
<keyword evidence="3" id="KW-0238">DNA-binding</keyword>
<accession>A0A2S0VYA9</accession>
<geneLocation type="plasmid" evidence="4">
    <name>unnamed1</name>
</geneLocation>
<dbReference type="InterPro" id="IPR036381">
    <property type="entry name" value="Tus_dom1"/>
</dbReference>
<dbReference type="InterPro" id="IPR008865">
    <property type="entry name" value="DNA_replication_term_site-bd"/>
</dbReference>
<organism evidence="4 5">
    <name type="scientific">Saccharobesus litoralis</name>
    <dbReference type="NCBI Taxonomy" id="2172099"/>
    <lineage>
        <taxon>Bacteria</taxon>
        <taxon>Pseudomonadati</taxon>
        <taxon>Pseudomonadota</taxon>
        <taxon>Gammaproteobacteria</taxon>
        <taxon>Alteromonadales</taxon>
        <taxon>Alteromonadaceae</taxon>
        <taxon>Saccharobesus</taxon>
    </lineage>
</organism>
<evidence type="ECO:0000256" key="3">
    <source>
        <dbReference type="ARBA" id="ARBA00023125"/>
    </source>
</evidence>
<proteinExistence type="predicted"/>
<dbReference type="Proteomes" id="UP000244441">
    <property type="component" value="Plasmid unnamed1"/>
</dbReference>
<sequence length="301" mass="34617">MDKSIELISLYNQINESVKTLQSELSNLQSHVYKIGQINTHLRKPEILEQGSIDLAITALAHFKLEAGEIVKHVNRYPGVVTVQSDHQFESLIRLIETVNQTKQTISDFLKMNGKAGYIFDDAGQKIYAANDLLFKSLPMVNQLMLTRKIDYIEQPVKQFSYSWNIDFNHQFIKDISEYLSKLGNRTLTTLPFGFTRESWLQHLASVKHKIDIELDKGHSIKVIRPKPIEPVLYVTFYDGSPITIKPKLPVLVKTKQPIEAVIRQKLPSPPNHSEKMTNGRKYTYLQLCSYTHIYSCTKIK</sequence>
<dbReference type="GO" id="GO:0006274">
    <property type="term" value="P:DNA replication termination"/>
    <property type="evidence" value="ECO:0007669"/>
    <property type="project" value="InterPro"/>
</dbReference>